<dbReference type="Pfam" id="PF13185">
    <property type="entry name" value="GAF_2"/>
    <property type="match status" value="1"/>
</dbReference>
<evidence type="ECO:0000256" key="4">
    <source>
        <dbReference type="ARBA" id="ARBA00023012"/>
    </source>
</evidence>
<evidence type="ECO:0000256" key="6">
    <source>
        <dbReference type="ARBA" id="ARBA00023125"/>
    </source>
</evidence>
<dbReference type="AlphaFoldDB" id="A0AAV3XCB3"/>
<keyword evidence="1 8" id="KW-0597">Phosphoprotein</keyword>
<keyword evidence="7" id="KW-0804">Transcription</keyword>
<comment type="caution">
    <text evidence="11">The sequence shown here is derived from an EMBL/GenBank/DDBJ whole genome shotgun (WGS) entry which is preliminary data.</text>
</comment>
<feature type="coiled-coil region" evidence="9">
    <location>
        <begin position="123"/>
        <end position="164"/>
    </location>
</feature>
<dbReference type="InterPro" id="IPR011006">
    <property type="entry name" value="CheY-like_superfamily"/>
</dbReference>
<dbReference type="EMBL" id="BLAY01000045">
    <property type="protein sequence ID" value="GET38430.1"/>
    <property type="molecule type" value="Genomic_DNA"/>
</dbReference>
<reference evidence="11" key="1">
    <citation type="submission" date="2019-10" db="EMBL/GenBank/DDBJ databases">
        <title>Draft genome sequece of Microseira wollei NIES-4236.</title>
        <authorList>
            <person name="Yamaguchi H."/>
            <person name="Suzuki S."/>
            <person name="Kawachi M."/>
        </authorList>
    </citation>
    <scope>NUCLEOTIDE SEQUENCE</scope>
    <source>
        <strain evidence="11">NIES-4236</strain>
    </source>
</reference>
<dbReference type="SUPFAM" id="SSF55781">
    <property type="entry name" value="GAF domain-like"/>
    <property type="match status" value="1"/>
</dbReference>
<dbReference type="Gene3D" id="3.40.50.2300">
    <property type="match status" value="1"/>
</dbReference>
<evidence type="ECO:0000256" key="2">
    <source>
        <dbReference type="ARBA" id="ARBA00022679"/>
    </source>
</evidence>
<evidence type="ECO:0000256" key="8">
    <source>
        <dbReference type="PROSITE-ProRule" id="PRU00169"/>
    </source>
</evidence>
<dbReference type="GO" id="GO:0032993">
    <property type="term" value="C:protein-DNA complex"/>
    <property type="evidence" value="ECO:0007669"/>
    <property type="project" value="TreeGrafter"/>
</dbReference>
<dbReference type="Proteomes" id="UP001050975">
    <property type="component" value="Unassembled WGS sequence"/>
</dbReference>
<dbReference type="SMART" id="SM00065">
    <property type="entry name" value="GAF"/>
    <property type="match status" value="1"/>
</dbReference>
<keyword evidence="5" id="KW-0805">Transcription regulation</keyword>
<keyword evidence="4" id="KW-0902">Two-component regulatory system</keyword>
<sequence>MNELTASTSPGDILIVDDAPENLRLLSAILKTQGYQVRQSINGQLALRAAQLNPPDLILLDISMPQMDGYEVCKHLKSSEKTRHIPVIFISALDREVNKVKAFELGGVDYITKPFHLKEVLMRVQHQIALHRLQNQLQAQNSRLQQEITERQRAEEEIRFLLTTTKAISKSPDFHAALKITLRYICLMIGWDCGEIWSPNSEGTKLESSIWFVRDAKQEALTHPSETFKFAHNFGLPVRVWSSKQPEWIENVLVQDISAFLRSQMGSNMELKTGLGIPILVNDRVLAVLVLFKKTRSQAEQRLIEVVNTVAAHLSEFIQRKKIEAELVVAYKELKRL</sequence>
<evidence type="ECO:0000256" key="3">
    <source>
        <dbReference type="ARBA" id="ARBA00022777"/>
    </source>
</evidence>
<dbReference type="GO" id="GO:0000976">
    <property type="term" value="F:transcription cis-regulatory region binding"/>
    <property type="evidence" value="ECO:0007669"/>
    <property type="project" value="TreeGrafter"/>
</dbReference>
<evidence type="ECO:0000256" key="9">
    <source>
        <dbReference type="SAM" id="Coils"/>
    </source>
</evidence>
<dbReference type="GO" id="GO:0016301">
    <property type="term" value="F:kinase activity"/>
    <property type="evidence" value="ECO:0007669"/>
    <property type="project" value="UniProtKB-KW"/>
</dbReference>
<dbReference type="GO" id="GO:0000156">
    <property type="term" value="F:phosphorelay response regulator activity"/>
    <property type="evidence" value="ECO:0007669"/>
    <property type="project" value="TreeGrafter"/>
</dbReference>
<dbReference type="InterPro" id="IPR039420">
    <property type="entry name" value="WalR-like"/>
</dbReference>
<evidence type="ECO:0000259" key="10">
    <source>
        <dbReference type="PROSITE" id="PS50110"/>
    </source>
</evidence>
<dbReference type="SUPFAM" id="SSF52172">
    <property type="entry name" value="CheY-like"/>
    <property type="match status" value="1"/>
</dbReference>
<dbReference type="CDD" id="cd19920">
    <property type="entry name" value="REC_PA4781-like"/>
    <property type="match status" value="1"/>
</dbReference>
<dbReference type="RefSeq" id="WP_226581941.1">
    <property type="nucleotide sequence ID" value="NZ_BLAY01000045.1"/>
</dbReference>
<dbReference type="GO" id="GO:0006355">
    <property type="term" value="P:regulation of DNA-templated transcription"/>
    <property type="evidence" value="ECO:0007669"/>
    <property type="project" value="TreeGrafter"/>
</dbReference>
<dbReference type="SMART" id="SM00448">
    <property type="entry name" value="REC"/>
    <property type="match status" value="1"/>
</dbReference>
<dbReference type="GO" id="GO:0005829">
    <property type="term" value="C:cytosol"/>
    <property type="evidence" value="ECO:0007669"/>
    <property type="project" value="TreeGrafter"/>
</dbReference>
<evidence type="ECO:0000256" key="5">
    <source>
        <dbReference type="ARBA" id="ARBA00023015"/>
    </source>
</evidence>
<dbReference type="PANTHER" id="PTHR48111:SF1">
    <property type="entry name" value="TWO-COMPONENT RESPONSE REGULATOR ORR33"/>
    <property type="match status" value="1"/>
</dbReference>
<keyword evidence="6" id="KW-0238">DNA-binding</keyword>
<dbReference type="Pfam" id="PF00072">
    <property type="entry name" value="Response_reg"/>
    <property type="match status" value="1"/>
</dbReference>
<keyword evidence="2" id="KW-0808">Transferase</keyword>
<feature type="domain" description="Response regulatory" evidence="10">
    <location>
        <begin position="12"/>
        <end position="128"/>
    </location>
</feature>
<evidence type="ECO:0000313" key="11">
    <source>
        <dbReference type="EMBL" id="GET38430.1"/>
    </source>
</evidence>
<evidence type="ECO:0000256" key="7">
    <source>
        <dbReference type="ARBA" id="ARBA00023163"/>
    </source>
</evidence>
<name>A0AAV3XCB3_9CYAN</name>
<dbReference type="InterPro" id="IPR001789">
    <property type="entry name" value="Sig_transdc_resp-reg_receiver"/>
</dbReference>
<feature type="modified residue" description="4-aspartylphosphate" evidence="8">
    <location>
        <position position="61"/>
    </location>
</feature>
<dbReference type="Gene3D" id="3.30.450.40">
    <property type="match status" value="1"/>
</dbReference>
<evidence type="ECO:0000256" key="1">
    <source>
        <dbReference type="ARBA" id="ARBA00022553"/>
    </source>
</evidence>
<protein>
    <submittedName>
        <fullName evidence="11">Two-component response regulator</fullName>
    </submittedName>
</protein>
<dbReference type="PROSITE" id="PS50110">
    <property type="entry name" value="RESPONSE_REGULATORY"/>
    <property type="match status" value="1"/>
</dbReference>
<proteinExistence type="predicted"/>
<evidence type="ECO:0000313" key="12">
    <source>
        <dbReference type="Proteomes" id="UP001050975"/>
    </source>
</evidence>
<gene>
    <name evidence="11" type="ORF">MiSe_31880</name>
</gene>
<dbReference type="InterPro" id="IPR029016">
    <property type="entry name" value="GAF-like_dom_sf"/>
</dbReference>
<dbReference type="PANTHER" id="PTHR48111">
    <property type="entry name" value="REGULATOR OF RPOS"/>
    <property type="match status" value="1"/>
</dbReference>
<keyword evidence="3" id="KW-0418">Kinase</keyword>
<keyword evidence="9" id="KW-0175">Coiled coil</keyword>
<keyword evidence="12" id="KW-1185">Reference proteome</keyword>
<accession>A0AAV3XCB3</accession>
<organism evidence="11 12">
    <name type="scientific">Microseira wollei NIES-4236</name>
    <dbReference type="NCBI Taxonomy" id="2530354"/>
    <lineage>
        <taxon>Bacteria</taxon>
        <taxon>Bacillati</taxon>
        <taxon>Cyanobacteriota</taxon>
        <taxon>Cyanophyceae</taxon>
        <taxon>Oscillatoriophycideae</taxon>
        <taxon>Aerosakkonematales</taxon>
        <taxon>Aerosakkonemataceae</taxon>
        <taxon>Microseira</taxon>
    </lineage>
</organism>
<dbReference type="InterPro" id="IPR003018">
    <property type="entry name" value="GAF"/>
</dbReference>